<dbReference type="PROSITE" id="PS50290">
    <property type="entry name" value="PI3_4_KINASE_3"/>
    <property type="match status" value="1"/>
</dbReference>
<evidence type="ECO:0000256" key="3">
    <source>
        <dbReference type="ARBA" id="ARBA00010769"/>
    </source>
</evidence>
<comment type="function">
    <text evidence="17 20">Serine/threonine protein kinase which activates checkpoint signaling upon genotoxic stresses such as ionizing radiation (IR), ultraviolet light (UV), or DNA replication stalling, thereby acting as a DNA damage sensor. Recognizes the substrate consensus sequence [ST]-Q. Phosphorylates histone H2A to form H2AS128ph (gamma-H2A) at sites of DNA damage, involved in the regulation of DNA damage response mechanism. Required for the control of telomere length and genome stability.</text>
</comment>
<evidence type="ECO:0000256" key="14">
    <source>
        <dbReference type="ARBA" id="ARBA00022853"/>
    </source>
</evidence>
<dbReference type="GO" id="GO:0006281">
    <property type="term" value="P:DNA repair"/>
    <property type="evidence" value="ECO:0007669"/>
    <property type="project" value="InterPro"/>
</dbReference>
<keyword evidence="13 20" id="KW-0067">ATP-binding</keyword>
<dbReference type="STRING" id="1095630.A0A2J6T7C8"/>
<dbReference type="PANTHER" id="PTHR37079:SF4">
    <property type="entry name" value="SERINE_THREONINE-PROTEIN KINASE ATM"/>
    <property type="match status" value="1"/>
</dbReference>
<keyword evidence="7 20" id="KW-0158">Chromosome</keyword>
<keyword evidence="10 20" id="KW-0547">Nucleotide-binding</keyword>
<dbReference type="InterPro" id="IPR018936">
    <property type="entry name" value="PI3/4_kinase_CS"/>
</dbReference>
<keyword evidence="26" id="KW-1185">Reference proteome</keyword>
<dbReference type="InterPro" id="IPR021668">
    <property type="entry name" value="TAN"/>
</dbReference>
<dbReference type="InterPro" id="IPR016024">
    <property type="entry name" value="ARM-type_fold"/>
</dbReference>
<dbReference type="InterPro" id="IPR000403">
    <property type="entry name" value="PI3/4_kinase_cat_dom"/>
</dbReference>
<keyword evidence="14 20" id="KW-0156">Chromatin regulator</keyword>
<dbReference type="EC" id="2.7.11.1" evidence="5 20"/>
<dbReference type="FunFam" id="3.30.1010.10:FF:000019">
    <property type="entry name" value="Serine/threonine-protein kinase Tel1"/>
    <property type="match status" value="1"/>
</dbReference>
<evidence type="ECO:0000256" key="20">
    <source>
        <dbReference type="RuleBase" id="RU365027"/>
    </source>
</evidence>
<comment type="catalytic activity">
    <reaction evidence="19">
        <text>L-seryl-[protein] + ATP = O-phospho-L-seryl-[protein] + ADP + H(+)</text>
        <dbReference type="Rhea" id="RHEA:17989"/>
        <dbReference type="Rhea" id="RHEA-COMP:9863"/>
        <dbReference type="Rhea" id="RHEA-COMP:11604"/>
        <dbReference type="ChEBI" id="CHEBI:15378"/>
        <dbReference type="ChEBI" id="CHEBI:29999"/>
        <dbReference type="ChEBI" id="CHEBI:30616"/>
        <dbReference type="ChEBI" id="CHEBI:83421"/>
        <dbReference type="ChEBI" id="CHEBI:456216"/>
        <dbReference type="EC" id="2.7.11.1"/>
    </reaction>
</comment>
<evidence type="ECO:0000256" key="9">
    <source>
        <dbReference type="ARBA" id="ARBA00022679"/>
    </source>
</evidence>
<feature type="domain" description="FATC" evidence="24">
    <location>
        <begin position="2920"/>
        <end position="2953"/>
    </location>
</feature>
<sequence>MGKSVGETAEIRLDLVLEALENKSKNNRSKAVKDLLTIFDRTRKEPNVDKLSDKAYHKIFETLFRAVLTEKSSFFAATKTTLTNATTRLTACADAVRVVVEAGATKFKIKTVEAIAEHIIQTLPTTDSGYCKPLTQHYLQALHTLFKHQANVERLKNSIWFDVVDFFIQGINQYLPNDDGGPSSLSHSHYGLGGNHRSGSVPKSITSSGQTQSQHSLTRSNVEDLFQILLLFVSASNAPLPEVYLRVVDTTMLFLQSQGSHASQVHQRAFSTLNTVLQFTRIDHISNTQTVAQDVIPVISRFWQGKAVAKDEMLNSVRDEMLILLFNVHLHLERSIMDDETSEVLSKVEDLLEILRADYARRSDRDQLQLDDLEMIDFGAKLRNDTPFRLRAFKLRPHNHRAERNWAHLQVIGMLERLVTLGNRQRSVGTAGAQEQERELHPRKRQRMARPSDRLLDPLRSDDARMRIAALQTLPFVLETCQLHCSLLTELLALLQTCAGDKRGNIASWALLAIASSAHQEVASEISTVGWTQLWRVGARSLTFPTTSRAAALELHAIVARNLVQYHDIGEDIETIVTSTDASGPAVLCDSGLFLMTHLLNARITEVPGASLAASQHVIRWLFARWDPVDTVFATSYAIHAQPHSIMTLLRICLGLHRVSLPTNTITSCGPVAQAWQHHLNTQDVLRYILLLDVSVAEPVDCLCLSCPKDEASGNTVHILNTAHFQSSRKAILELLHPKSNDILESWKSYVVDRPSSMSADTFRSTFYSCISMALLMRHFVNLDSMQLPSIETNLLSLCTELMSFLRDGDTADPKGVSILYEILFQSIHPFVPLCGTIDFQYLSEKEPHILKVFVIIAKVLLNRVTQSDEASAPMDDLMDLDDFSNIHSQNRAESQMAVMPRKDLSLDMWSGSFNLVVGGRILLIAAVNDNPDTTGFVPSPFVDHFISLSDDEITSSRRLLQDVLTSDLALDETDATNILERLAGILSSDAFDRCEVTLGMCLDCLAGLEPFWSSLNGSGAAYAASQMYNWFINAALKRGLASPEVLKGMARLLLILMRTSPDYGKEEFDLPSPRSSLFNILEKGNASVKFYLGSELFKVFKLFILKDHDDVFVDIIGKLPRDSDWLEGIYLRLFVFEKLASKWPTLLRRCIYHLFETAGKLPQCVEHATRCVKNISSALKVDGPQQVFALFAPQMLFTWLAPDEKDEDKKPGDVNKIPFRIFGFSSLQELIEDAQEEATALLVMRDQDQYLGELGNILEVDDAVLLQRSFTKIIAYSVAYDTCFPHSKGAAKYITGEARVKKMLGAELFVELINLHFADIIALFFNLINHENKVEDFWERREPLKYAATIMKNIKRLSYSDVELPPNQQPTFRPKYLAAEVQHLCSRTEHQHGKLYTAPLLTSIARKLLNTVHPALGSLHACSVLRKLRTLISLAGESATQGYPLEMLLQSVRPFLTDPECTDDAIGIIQYLMSQGSVHLLQVPSFVAGIALSILGSVRALLDATKASTTQESQYKNTMSKAEAFHEWTGRYLAKYNSPALASHLRMHFQTLVQSALQTTVVGNANSGTAESHLLHQLLKDEKMEVGLLSRPSRELALSMLCSDFRGPDSFRTDILGKDNLSIGNAAVVWKSCKGLTNKQYLSWAARVLGRAFAASGHIHEELLQESNLSKLKELAPALDEPGDSRGGILSLLRELTLGHDAQVLGLAETALRVIVSTSDDTLAGLCERHLSESLAVASVWMPYKIPPSELELASQDLSLHDELHPDAILRDHWIRDLSIAIAQAVPSDHLLLSLVPILRNVPGFADQAFPFILHLALSASTQTHNARKREISQAFGTWFDNSKVVEKNNLKMLLNAILFLRTQPLPGEKSSAERLRWLEIDFMKAATAAAECGMFKTALLLVEEVCSQPTRSSRRSSSINSDQSDIPTSLLLTIFESIDDPDMYYGVQQNANLDTILARFEYEKDGLKSLAFRGAQYDSHIRRQNPESTQDVQSLVKALDVLSLSGLSHSLLQAQKTIGMTPASLESMFRTARKLEQWDIPVPSTSSSNSITLYKAFQAINNSLDYSTILQAINEGLESTMTPLVQQDLGASALHDSLQTLATLAEMDEVLSSRGSQQFEEVLSRFQNRSGWMKIGRFDDVSQVLSCRTTTLSTLSQQPRLQQMISVKALDTRLVEVQSALVASSINRAHNALQESLSLATSMIGLIGPCLEVGVNSEVAIHLETANALWDQGEMASSIGMLQSLDNVLLLKKQTIPVGRSNLLSRIGQQVSVARLEKADRIIEKYLKPALKELRGRTSGSEPGEVFHQFAVFCDQQLQDPDSLEDLERLKKLSKDKAEEVKSYKKLYRDAGTPDDKQKYSNHLKKHETWLKLDEEELQRHNSSRDEFLRQCLENYLLALAASDDNNGNALRFSALWLEHSEEIIANEAVSKHLTQVPSRKFAPLMNQLASRLQNTTVKFQQLLYDLVLKICTEHPYHGMYQIYSGANSRTNSKDESAVSRKTATVKIANDLTRKPITAPIWLAIQSTNKYYCILAGEKDDSRYKTGRKISLKDSPALSRLQASFTKYQVPPPTMQIELSSVLDYSKVPHIVRLEPQMTIASGVSLPKIITALGSNGAKFKQLVKGGTDDLRQDAIMEQVFDQVSQLLETNRSTRQRDLSIRTYKVLPLTSTAGVIEFVQNTTPLHEFLMPAHERYYPKDIKGSQCRKEISEVQGTSVESRVKKYRSVTDRFHPVMRYFFTERFNDPDVWFVKRLAYTRSTAAISILGHVLGLGDRHGHNILLDTESGEVVHIDLGVAFEMGRVLPVPELVPFRLTRDIVDGMGITKTEGVFRRCCEFTLEALRKEAYSIMTILDVLRYDPLYSWSISPVRLAKIQQAQSAAPAATDVGNGSERPKEAVNESGEAERALTIVNKKLSKTLSVTATVNDLINQASDERNLAVLYSESKYSVLYNIHTLPVFIDCFTAKSASSYWEICNYVRSLETISGAAGFGTRIRFAVSD</sequence>
<keyword evidence="8 20" id="KW-0723">Serine/threonine-protein kinase</keyword>
<evidence type="ECO:0000256" key="17">
    <source>
        <dbReference type="ARBA" id="ARBA00025079"/>
    </source>
</evidence>
<feature type="region of interest" description="Disordered" evidence="21">
    <location>
        <begin position="2885"/>
        <end position="2906"/>
    </location>
</feature>
<dbReference type="CDD" id="cd05171">
    <property type="entry name" value="PIKKc_ATM"/>
    <property type="match status" value="1"/>
</dbReference>
<dbReference type="Pfam" id="PF00454">
    <property type="entry name" value="PI3_PI4_kinase"/>
    <property type="match status" value="1"/>
</dbReference>
<evidence type="ECO:0000256" key="5">
    <source>
        <dbReference type="ARBA" id="ARBA00012513"/>
    </source>
</evidence>
<evidence type="ECO:0000256" key="19">
    <source>
        <dbReference type="ARBA" id="ARBA00048679"/>
    </source>
</evidence>
<dbReference type="GO" id="GO:0006325">
    <property type="term" value="P:chromatin organization"/>
    <property type="evidence" value="ECO:0007669"/>
    <property type="project" value="UniProtKB-KW"/>
</dbReference>
<keyword evidence="15 20" id="KW-0779">Telomere</keyword>
<dbReference type="EMBL" id="KZ613817">
    <property type="protein sequence ID" value="PMD58853.1"/>
    <property type="molecule type" value="Genomic_DNA"/>
</dbReference>
<keyword evidence="9 20" id="KW-0808">Transferase</keyword>
<evidence type="ECO:0000256" key="21">
    <source>
        <dbReference type="SAM" id="MobiDB-lite"/>
    </source>
</evidence>
<feature type="domain" description="PI3K/PI4K catalytic" evidence="22">
    <location>
        <begin position="2596"/>
        <end position="2909"/>
    </location>
</feature>
<evidence type="ECO:0000259" key="24">
    <source>
        <dbReference type="PROSITE" id="PS51190"/>
    </source>
</evidence>
<dbReference type="Pfam" id="PF02260">
    <property type="entry name" value="FATC"/>
    <property type="match status" value="1"/>
</dbReference>
<dbReference type="RefSeq" id="XP_024735757.1">
    <property type="nucleotide sequence ID" value="XM_024886918.1"/>
</dbReference>
<evidence type="ECO:0000256" key="11">
    <source>
        <dbReference type="ARBA" id="ARBA00022763"/>
    </source>
</evidence>
<evidence type="ECO:0000256" key="18">
    <source>
        <dbReference type="ARBA" id="ARBA00047899"/>
    </source>
</evidence>
<dbReference type="SUPFAM" id="SSF56112">
    <property type="entry name" value="Protein kinase-like (PK-like)"/>
    <property type="match status" value="1"/>
</dbReference>
<dbReference type="InterPro" id="IPR003152">
    <property type="entry name" value="FATC_dom"/>
</dbReference>
<dbReference type="PANTHER" id="PTHR37079">
    <property type="entry name" value="SERINE/THREONINE-PROTEIN KINASE ATM"/>
    <property type="match status" value="1"/>
</dbReference>
<evidence type="ECO:0000256" key="4">
    <source>
        <dbReference type="ARBA" id="ARBA00011370"/>
    </source>
</evidence>
<dbReference type="InterPro" id="IPR036940">
    <property type="entry name" value="PI3/4_kinase_cat_sf"/>
</dbReference>
<evidence type="ECO:0000256" key="13">
    <source>
        <dbReference type="ARBA" id="ARBA00022840"/>
    </source>
</evidence>
<comment type="catalytic activity">
    <reaction evidence="18 20">
        <text>L-threonyl-[protein] + ATP = O-phospho-L-threonyl-[protein] + ADP + H(+)</text>
        <dbReference type="Rhea" id="RHEA:46608"/>
        <dbReference type="Rhea" id="RHEA-COMP:11060"/>
        <dbReference type="Rhea" id="RHEA-COMP:11605"/>
        <dbReference type="ChEBI" id="CHEBI:15378"/>
        <dbReference type="ChEBI" id="CHEBI:30013"/>
        <dbReference type="ChEBI" id="CHEBI:30616"/>
        <dbReference type="ChEBI" id="CHEBI:61977"/>
        <dbReference type="ChEBI" id="CHEBI:456216"/>
        <dbReference type="EC" id="2.7.11.1"/>
    </reaction>
</comment>
<reference evidence="25 26" key="1">
    <citation type="submission" date="2016-04" db="EMBL/GenBank/DDBJ databases">
        <title>A degradative enzymes factory behind the ericoid mycorrhizal symbiosis.</title>
        <authorList>
            <consortium name="DOE Joint Genome Institute"/>
            <person name="Martino E."/>
            <person name="Morin E."/>
            <person name="Grelet G."/>
            <person name="Kuo A."/>
            <person name="Kohler A."/>
            <person name="Daghino S."/>
            <person name="Barry K."/>
            <person name="Choi C."/>
            <person name="Cichocki N."/>
            <person name="Clum A."/>
            <person name="Copeland A."/>
            <person name="Hainaut M."/>
            <person name="Haridas S."/>
            <person name="Labutti K."/>
            <person name="Lindquist E."/>
            <person name="Lipzen A."/>
            <person name="Khouja H.-R."/>
            <person name="Murat C."/>
            <person name="Ohm R."/>
            <person name="Olson A."/>
            <person name="Spatafora J."/>
            <person name="Veneault-Fourrey C."/>
            <person name="Henrissat B."/>
            <person name="Grigoriev I."/>
            <person name="Martin F."/>
            <person name="Perotto S."/>
        </authorList>
    </citation>
    <scope>NUCLEOTIDE SEQUENCE [LARGE SCALE GENOMIC DNA]</scope>
    <source>
        <strain evidence="25 26">E</strain>
    </source>
</reference>
<feature type="region of interest" description="Disordered" evidence="21">
    <location>
        <begin position="426"/>
        <end position="456"/>
    </location>
</feature>
<dbReference type="GeneID" id="36594995"/>
<keyword evidence="16 20" id="KW-0539">Nucleus</keyword>
<evidence type="ECO:0000259" key="22">
    <source>
        <dbReference type="PROSITE" id="PS50290"/>
    </source>
</evidence>
<dbReference type="GO" id="GO:0005634">
    <property type="term" value="C:nucleus"/>
    <property type="evidence" value="ECO:0007669"/>
    <property type="project" value="UniProtKB-SubCell"/>
</dbReference>
<feature type="domain" description="FAT" evidence="23">
    <location>
        <begin position="1886"/>
        <end position="2491"/>
    </location>
</feature>
<keyword evidence="12 20" id="KW-0418">Kinase</keyword>
<dbReference type="PROSITE" id="PS51189">
    <property type="entry name" value="FAT"/>
    <property type="match status" value="1"/>
</dbReference>
<evidence type="ECO:0000256" key="10">
    <source>
        <dbReference type="ARBA" id="ARBA00022741"/>
    </source>
</evidence>
<dbReference type="Pfam" id="PF11640">
    <property type="entry name" value="TAN"/>
    <property type="match status" value="1"/>
</dbReference>
<evidence type="ECO:0000256" key="7">
    <source>
        <dbReference type="ARBA" id="ARBA00022454"/>
    </source>
</evidence>
<evidence type="ECO:0000256" key="1">
    <source>
        <dbReference type="ARBA" id="ARBA00004123"/>
    </source>
</evidence>
<gene>
    <name evidence="25" type="ORF">K444DRAFT_664070</name>
</gene>
<feature type="region of interest" description="Disordered" evidence="21">
    <location>
        <begin position="185"/>
        <end position="216"/>
    </location>
</feature>
<comment type="similarity">
    <text evidence="3 20">Belongs to the PI3/PI4-kinase family. ATM subfamily.</text>
</comment>
<dbReference type="SMART" id="SM01342">
    <property type="entry name" value="TAN"/>
    <property type="match status" value="1"/>
</dbReference>
<dbReference type="PROSITE" id="PS00916">
    <property type="entry name" value="PI3_4_KINASE_2"/>
    <property type="match status" value="1"/>
</dbReference>
<dbReference type="GO" id="GO:0005524">
    <property type="term" value="F:ATP binding"/>
    <property type="evidence" value="ECO:0007669"/>
    <property type="project" value="UniProtKB-KW"/>
</dbReference>
<dbReference type="OrthoDB" id="381190at2759"/>
<dbReference type="GO" id="GO:0000781">
    <property type="term" value="C:chromosome, telomeric region"/>
    <property type="evidence" value="ECO:0007669"/>
    <property type="project" value="UniProtKB-SubCell"/>
</dbReference>
<evidence type="ECO:0000259" key="23">
    <source>
        <dbReference type="PROSITE" id="PS51189"/>
    </source>
</evidence>
<comment type="subcellular location">
    <subcellularLocation>
        <location evidence="2 20">Chromosome</location>
        <location evidence="2 20">Telomere</location>
    </subcellularLocation>
    <subcellularLocation>
        <location evidence="1 20">Nucleus</location>
    </subcellularLocation>
</comment>
<evidence type="ECO:0000313" key="25">
    <source>
        <dbReference type="EMBL" id="PMD58853.1"/>
    </source>
</evidence>
<evidence type="ECO:0000256" key="6">
    <source>
        <dbReference type="ARBA" id="ARBA00014619"/>
    </source>
</evidence>
<organism evidence="25 26">
    <name type="scientific">Hyaloscypha bicolor E</name>
    <dbReference type="NCBI Taxonomy" id="1095630"/>
    <lineage>
        <taxon>Eukaryota</taxon>
        <taxon>Fungi</taxon>
        <taxon>Dikarya</taxon>
        <taxon>Ascomycota</taxon>
        <taxon>Pezizomycotina</taxon>
        <taxon>Leotiomycetes</taxon>
        <taxon>Helotiales</taxon>
        <taxon>Hyaloscyphaceae</taxon>
        <taxon>Hyaloscypha</taxon>
        <taxon>Hyaloscypha bicolor</taxon>
    </lineage>
</organism>
<proteinExistence type="inferred from homology"/>
<keyword evidence="11 20" id="KW-0227">DNA damage</keyword>
<evidence type="ECO:0000256" key="15">
    <source>
        <dbReference type="ARBA" id="ARBA00022895"/>
    </source>
</evidence>
<name>A0A2J6T7C8_9HELO</name>
<dbReference type="SUPFAM" id="SSF48371">
    <property type="entry name" value="ARM repeat"/>
    <property type="match status" value="1"/>
</dbReference>
<dbReference type="PROSITE" id="PS00915">
    <property type="entry name" value="PI3_4_KINASE_1"/>
    <property type="match status" value="1"/>
</dbReference>
<evidence type="ECO:0000256" key="2">
    <source>
        <dbReference type="ARBA" id="ARBA00004574"/>
    </source>
</evidence>
<evidence type="ECO:0000313" key="26">
    <source>
        <dbReference type="Proteomes" id="UP000235371"/>
    </source>
</evidence>
<dbReference type="InParanoid" id="A0A2J6T7C8"/>
<evidence type="ECO:0000256" key="16">
    <source>
        <dbReference type="ARBA" id="ARBA00023242"/>
    </source>
</evidence>
<accession>A0A2J6T7C8</accession>
<dbReference type="PROSITE" id="PS51190">
    <property type="entry name" value="FATC"/>
    <property type="match status" value="1"/>
</dbReference>
<feature type="compositionally biased region" description="Basic and acidic residues" evidence="21">
    <location>
        <begin position="2895"/>
        <end position="2906"/>
    </location>
</feature>
<evidence type="ECO:0000256" key="8">
    <source>
        <dbReference type="ARBA" id="ARBA00022527"/>
    </source>
</evidence>
<dbReference type="GO" id="GO:0004674">
    <property type="term" value="F:protein serine/threonine kinase activity"/>
    <property type="evidence" value="ECO:0007669"/>
    <property type="project" value="UniProtKB-KW"/>
</dbReference>
<protein>
    <recommendedName>
        <fullName evidence="6 20">Serine/threonine-protein kinase Tel1</fullName>
        <ecNumber evidence="5 20">2.7.11.1</ecNumber>
    </recommendedName>
</protein>
<feature type="compositionally biased region" description="Polar residues" evidence="21">
    <location>
        <begin position="197"/>
        <end position="216"/>
    </location>
</feature>
<dbReference type="GO" id="GO:0035556">
    <property type="term" value="P:intracellular signal transduction"/>
    <property type="evidence" value="ECO:0007669"/>
    <property type="project" value="UniProtKB-ARBA"/>
</dbReference>
<dbReference type="InterPro" id="IPR011009">
    <property type="entry name" value="Kinase-like_dom_sf"/>
</dbReference>
<dbReference type="Proteomes" id="UP000235371">
    <property type="component" value="Unassembled WGS sequence"/>
</dbReference>
<dbReference type="SMART" id="SM00146">
    <property type="entry name" value="PI3Kc"/>
    <property type="match status" value="1"/>
</dbReference>
<dbReference type="Gene3D" id="1.10.1070.11">
    <property type="entry name" value="Phosphatidylinositol 3-/4-kinase, catalytic domain"/>
    <property type="match status" value="1"/>
</dbReference>
<dbReference type="InterPro" id="IPR044107">
    <property type="entry name" value="PIKKc_ATM"/>
</dbReference>
<dbReference type="InterPro" id="IPR038980">
    <property type="entry name" value="ATM_plant"/>
</dbReference>
<dbReference type="InterPro" id="IPR014009">
    <property type="entry name" value="PIK_FAT"/>
</dbReference>
<evidence type="ECO:0000256" key="12">
    <source>
        <dbReference type="ARBA" id="ARBA00022777"/>
    </source>
</evidence>
<dbReference type="Gene3D" id="3.30.1010.10">
    <property type="entry name" value="Phosphatidylinositol 3-kinase Catalytic Subunit, Chain A, domain 4"/>
    <property type="match status" value="1"/>
</dbReference>
<comment type="subunit">
    <text evidence="4">Associates with DNA double-strand breaks.</text>
</comment>